<dbReference type="GO" id="GO:0000976">
    <property type="term" value="F:transcription cis-regulatory region binding"/>
    <property type="evidence" value="ECO:0007669"/>
    <property type="project" value="TreeGrafter"/>
</dbReference>
<dbReference type="InterPro" id="IPR046335">
    <property type="entry name" value="LacI/GalR-like_sensor"/>
</dbReference>
<proteinExistence type="predicted"/>
<reference evidence="5 6" key="1">
    <citation type="submission" date="2017-04" db="EMBL/GenBank/DDBJ databases">
        <authorList>
            <person name="Afonso C.L."/>
            <person name="Miller P.J."/>
            <person name="Scott M.A."/>
            <person name="Spackman E."/>
            <person name="Goraichik I."/>
            <person name="Dimitrov K.M."/>
            <person name="Suarez D.L."/>
            <person name="Swayne D.E."/>
        </authorList>
    </citation>
    <scope>NUCLEOTIDE SEQUENCE [LARGE SCALE GENOMIC DNA]</scope>
    <source>
        <strain evidence="5 6">CGMCC 1.12644</strain>
    </source>
</reference>
<dbReference type="SUPFAM" id="SSF47413">
    <property type="entry name" value="lambda repressor-like DNA-binding domains"/>
    <property type="match status" value="1"/>
</dbReference>
<gene>
    <name evidence="5" type="ORF">SAMN06295998_101453</name>
</gene>
<dbReference type="Proteomes" id="UP000192330">
    <property type="component" value="Unassembled WGS sequence"/>
</dbReference>
<dbReference type="Gene3D" id="3.40.50.2300">
    <property type="match status" value="2"/>
</dbReference>
<accession>A0A1W1ZCG5</accession>
<dbReference type="STRING" id="1387277.SAMN06295998_101453"/>
<dbReference type="CDD" id="cd20010">
    <property type="entry name" value="PBP1_AglR-like"/>
    <property type="match status" value="1"/>
</dbReference>
<dbReference type="SUPFAM" id="SSF53822">
    <property type="entry name" value="Periplasmic binding protein-like I"/>
    <property type="match status" value="1"/>
</dbReference>
<feature type="domain" description="HTH lacI-type" evidence="4">
    <location>
        <begin position="41"/>
        <end position="95"/>
    </location>
</feature>
<sequence length="383" mass="42219">MITNALMLHCGLSWRPGFGLLFRRVSRLWSVYASALIGQIMNLKTLSEHLGLSQTTVSRALNGYPEVSEKTRQRVLESARKLNYSPNARAKGLATGKSMAIGHVIARSSRHEMVNPVFGDYTAGAGESYSAAGYDMLISLVDDDNEEQFYRAIKSKGNVDGLIVHGPKMEDTRIDLLSSLGLPFLSHGRASNVTRNYAWLDVNNCRAFQRATEFLLDLGHRRIALLNGLEFLDFAHRRRQGYIKALAGRGLEPEPALMRSDEMTEIYGYRETRAMLEADDPPTAVLCSSIISAIGVRRALSDAGLTMGRDVSVITYDDDLSYMSNGQEVPIFTATRSSVREAGRLSAQMLLDMIRNPGLPLPTHLMEADLIIGQSTGPAPNHT</sequence>
<dbReference type="PANTHER" id="PTHR30146:SF109">
    <property type="entry name" value="HTH-TYPE TRANSCRIPTIONAL REGULATOR GALS"/>
    <property type="match status" value="1"/>
</dbReference>
<protein>
    <submittedName>
        <fullName evidence="5">Transcriptional regulator, LacI family</fullName>
    </submittedName>
</protein>
<evidence type="ECO:0000259" key="4">
    <source>
        <dbReference type="PROSITE" id="PS50932"/>
    </source>
</evidence>
<dbReference type="PANTHER" id="PTHR30146">
    <property type="entry name" value="LACI-RELATED TRANSCRIPTIONAL REPRESSOR"/>
    <property type="match status" value="1"/>
</dbReference>
<dbReference type="PROSITE" id="PS50932">
    <property type="entry name" value="HTH_LACI_2"/>
    <property type="match status" value="1"/>
</dbReference>
<keyword evidence="1" id="KW-0805">Transcription regulation</keyword>
<dbReference type="SMART" id="SM00354">
    <property type="entry name" value="HTH_LACI"/>
    <property type="match status" value="1"/>
</dbReference>
<evidence type="ECO:0000256" key="1">
    <source>
        <dbReference type="ARBA" id="ARBA00023015"/>
    </source>
</evidence>
<dbReference type="InterPro" id="IPR028082">
    <property type="entry name" value="Peripla_BP_I"/>
</dbReference>
<evidence type="ECO:0000313" key="6">
    <source>
        <dbReference type="Proteomes" id="UP000192330"/>
    </source>
</evidence>
<organism evidence="5 6">
    <name type="scientific">Primorskyibacter flagellatus</name>
    <dbReference type="NCBI Taxonomy" id="1387277"/>
    <lineage>
        <taxon>Bacteria</taxon>
        <taxon>Pseudomonadati</taxon>
        <taxon>Pseudomonadota</taxon>
        <taxon>Alphaproteobacteria</taxon>
        <taxon>Rhodobacterales</taxon>
        <taxon>Roseobacteraceae</taxon>
        <taxon>Primorskyibacter</taxon>
    </lineage>
</organism>
<dbReference type="InterPro" id="IPR000843">
    <property type="entry name" value="HTH_LacI"/>
</dbReference>
<dbReference type="Pfam" id="PF00356">
    <property type="entry name" value="LacI"/>
    <property type="match status" value="1"/>
</dbReference>
<dbReference type="Gene3D" id="1.10.260.40">
    <property type="entry name" value="lambda repressor-like DNA-binding domains"/>
    <property type="match status" value="1"/>
</dbReference>
<evidence type="ECO:0000313" key="5">
    <source>
        <dbReference type="EMBL" id="SMC46115.1"/>
    </source>
</evidence>
<dbReference type="EMBL" id="FWYD01000001">
    <property type="protein sequence ID" value="SMC46115.1"/>
    <property type="molecule type" value="Genomic_DNA"/>
</dbReference>
<dbReference type="GO" id="GO:0003700">
    <property type="term" value="F:DNA-binding transcription factor activity"/>
    <property type="evidence" value="ECO:0007669"/>
    <property type="project" value="TreeGrafter"/>
</dbReference>
<dbReference type="Pfam" id="PF13377">
    <property type="entry name" value="Peripla_BP_3"/>
    <property type="match status" value="1"/>
</dbReference>
<dbReference type="AlphaFoldDB" id="A0A1W1ZCG5"/>
<keyword evidence="6" id="KW-1185">Reference proteome</keyword>
<evidence type="ECO:0000256" key="3">
    <source>
        <dbReference type="ARBA" id="ARBA00023163"/>
    </source>
</evidence>
<name>A0A1W1ZCG5_9RHOB</name>
<evidence type="ECO:0000256" key="2">
    <source>
        <dbReference type="ARBA" id="ARBA00023125"/>
    </source>
</evidence>
<keyword evidence="2" id="KW-0238">DNA-binding</keyword>
<dbReference type="InterPro" id="IPR010982">
    <property type="entry name" value="Lambda_DNA-bd_dom_sf"/>
</dbReference>
<dbReference type="CDD" id="cd01392">
    <property type="entry name" value="HTH_LacI"/>
    <property type="match status" value="1"/>
</dbReference>
<keyword evidence="3" id="KW-0804">Transcription</keyword>